<dbReference type="RefSeq" id="WP_246125715.1">
    <property type="nucleotide sequence ID" value="NZ_CP144914.1"/>
</dbReference>
<organism evidence="2 3">
    <name type="scientific">Alkalicoccus halolimnae</name>
    <dbReference type="NCBI Taxonomy" id="1667239"/>
    <lineage>
        <taxon>Bacteria</taxon>
        <taxon>Bacillati</taxon>
        <taxon>Bacillota</taxon>
        <taxon>Bacilli</taxon>
        <taxon>Bacillales</taxon>
        <taxon>Bacillaceae</taxon>
        <taxon>Alkalicoccus</taxon>
    </lineage>
</organism>
<gene>
    <name evidence="2" type="ORF">FTX54_011630</name>
</gene>
<protein>
    <submittedName>
        <fullName evidence="2">DUF2254 domain-containing protein</fullName>
    </submittedName>
</protein>
<dbReference type="KEGG" id="ahal:FTX54_011630"/>
<keyword evidence="1" id="KW-1133">Transmembrane helix</keyword>
<evidence type="ECO:0000313" key="2">
    <source>
        <dbReference type="EMBL" id="WWD79069.1"/>
    </source>
</evidence>
<keyword evidence="1" id="KW-0812">Transmembrane</keyword>
<feature type="transmembrane region" description="Helical" evidence="1">
    <location>
        <begin position="145"/>
        <end position="168"/>
    </location>
</feature>
<dbReference type="Proteomes" id="UP000321816">
    <property type="component" value="Chromosome"/>
</dbReference>
<name>A0AAJ8LTG4_9BACI</name>
<sequence>MLAWLPESLRKYFQMSRRERKYEMSSTLWYMPFFYISLAIILVIGTLFLDLATDIDQYAFEMLRIDTETTQILVSTLIGGILTLSAFTLNSLLVFLTTFSGQFSPRMLLNFVAEKQTQHALGIFNGSFVYVLLVFLFIGSTEREVFVAVPLMTIFLAFFAAVTFIYFINHATTWMQVHNITDTMKKNSQKIVKHTLSRELEIYRTKDPGNIDEKKLSRGVTLHAPRNGYIQLVDYRQMIECARKDNIIVQFHFRMGDYILEGNKLLTYWGEDIAHVKDDKYSGMIRIGHKELELQDIHVGMHKLSEIAIKSIGNNDPKTVINAIHQMSELMLDVVSHVTFTPYLVDESREVRLILLKETFESYVHKGFGYIRYYAARDHLIIGEMVKSFSMLAESIDEEKRQTLWDFAYDTSLFMRSEEIYRLDRKFLLQSFEQLAITTDNIEDYKEMEDRFLKQI</sequence>
<keyword evidence="3" id="KW-1185">Reference proteome</keyword>
<reference evidence="2 3" key="1">
    <citation type="submission" date="2024-01" db="EMBL/GenBank/DDBJ databases">
        <title>Complete Genome Sequence of Alkalicoccus halolimnae BZ-SZ-XJ29T, a Moderately Halophilic Bacterium Isolated from a Salt Lake.</title>
        <authorList>
            <person name="Zhao B."/>
        </authorList>
    </citation>
    <scope>NUCLEOTIDE SEQUENCE [LARGE SCALE GENOMIC DNA]</scope>
    <source>
        <strain evidence="2 3">BZ-SZ-XJ29</strain>
    </source>
</reference>
<feature type="transmembrane region" description="Helical" evidence="1">
    <location>
        <begin position="72"/>
        <end position="99"/>
    </location>
</feature>
<accession>A0AAJ8LTG4</accession>
<dbReference type="InterPro" id="IPR018723">
    <property type="entry name" value="DUF2254_membrane"/>
</dbReference>
<dbReference type="EMBL" id="CP144914">
    <property type="protein sequence ID" value="WWD79069.1"/>
    <property type="molecule type" value="Genomic_DNA"/>
</dbReference>
<dbReference type="Pfam" id="PF10011">
    <property type="entry name" value="DUF2254"/>
    <property type="match status" value="1"/>
</dbReference>
<feature type="transmembrane region" description="Helical" evidence="1">
    <location>
        <begin position="120"/>
        <end position="139"/>
    </location>
</feature>
<proteinExistence type="predicted"/>
<dbReference type="AlphaFoldDB" id="A0AAJ8LTG4"/>
<evidence type="ECO:0000256" key="1">
    <source>
        <dbReference type="SAM" id="Phobius"/>
    </source>
</evidence>
<evidence type="ECO:0000313" key="3">
    <source>
        <dbReference type="Proteomes" id="UP000321816"/>
    </source>
</evidence>
<keyword evidence="1" id="KW-0472">Membrane</keyword>
<feature type="transmembrane region" description="Helical" evidence="1">
    <location>
        <begin position="27"/>
        <end position="52"/>
    </location>
</feature>